<accession>A0A1F4U4V4</accession>
<organism evidence="1 2">
    <name type="scientific">candidate division WOR-1 bacterium RIFOXYC2_FULL_46_14</name>
    <dbReference type="NCBI Taxonomy" id="1802587"/>
    <lineage>
        <taxon>Bacteria</taxon>
        <taxon>Bacillati</taxon>
        <taxon>Saganbacteria</taxon>
    </lineage>
</organism>
<gene>
    <name evidence="1" type="ORF">A2438_05560</name>
</gene>
<comment type="caution">
    <text evidence="1">The sequence shown here is derived from an EMBL/GenBank/DDBJ whole genome shotgun (WGS) entry which is preliminary data.</text>
</comment>
<evidence type="ECO:0000313" key="2">
    <source>
        <dbReference type="Proteomes" id="UP000179242"/>
    </source>
</evidence>
<protein>
    <submittedName>
        <fullName evidence="1">Uncharacterized protein</fullName>
    </submittedName>
</protein>
<dbReference type="AlphaFoldDB" id="A0A1F4U4V4"/>
<name>A0A1F4U4V4_UNCSA</name>
<proteinExistence type="predicted"/>
<dbReference type="Proteomes" id="UP000179242">
    <property type="component" value="Unassembled WGS sequence"/>
</dbReference>
<sequence length="70" mass="8001">MNTLDYFIKVPTVDVHLYAPFFEAFEGMLSLRTPNPSKTEFTTLHFMVSPDFRIEFEGVVERAGLITSQA</sequence>
<reference evidence="1 2" key="1">
    <citation type="journal article" date="2016" name="Nat. Commun.">
        <title>Thousands of microbial genomes shed light on interconnected biogeochemical processes in an aquifer system.</title>
        <authorList>
            <person name="Anantharaman K."/>
            <person name="Brown C.T."/>
            <person name="Hug L.A."/>
            <person name="Sharon I."/>
            <person name="Castelle C.J."/>
            <person name="Probst A.J."/>
            <person name="Thomas B.C."/>
            <person name="Singh A."/>
            <person name="Wilkins M.J."/>
            <person name="Karaoz U."/>
            <person name="Brodie E.L."/>
            <person name="Williams K.H."/>
            <person name="Hubbard S.S."/>
            <person name="Banfield J.F."/>
        </authorList>
    </citation>
    <scope>NUCLEOTIDE SEQUENCE [LARGE SCALE GENOMIC DNA]</scope>
</reference>
<evidence type="ECO:0000313" key="1">
    <source>
        <dbReference type="EMBL" id="OGC39962.1"/>
    </source>
</evidence>
<dbReference type="EMBL" id="MEUJ01000005">
    <property type="protein sequence ID" value="OGC39962.1"/>
    <property type="molecule type" value="Genomic_DNA"/>
</dbReference>